<evidence type="ECO:0008006" key="3">
    <source>
        <dbReference type="Google" id="ProtNLM"/>
    </source>
</evidence>
<evidence type="ECO:0000313" key="1">
    <source>
        <dbReference type="EMBL" id="TFD88228.1"/>
    </source>
</evidence>
<name>A0A4R9BP08_9MICO</name>
<organism evidence="1 2">
    <name type="scientific">Cryobacterium serini</name>
    <dbReference type="NCBI Taxonomy" id="1259201"/>
    <lineage>
        <taxon>Bacteria</taxon>
        <taxon>Bacillati</taxon>
        <taxon>Actinomycetota</taxon>
        <taxon>Actinomycetes</taxon>
        <taxon>Micrococcales</taxon>
        <taxon>Microbacteriaceae</taxon>
        <taxon>Cryobacterium</taxon>
    </lineage>
</organism>
<proteinExistence type="predicted"/>
<dbReference type="AlphaFoldDB" id="A0A4R9BP08"/>
<keyword evidence="2" id="KW-1185">Reference proteome</keyword>
<comment type="caution">
    <text evidence="1">The sequence shown here is derived from an EMBL/GenBank/DDBJ whole genome shotgun (WGS) entry which is preliminary data.</text>
</comment>
<dbReference type="Proteomes" id="UP000297626">
    <property type="component" value="Unassembled WGS sequence"/>
</dbReference>
<sequence>MREVFETCDALYNGLIPAEALRASGMNSHTVDSLLKCGELVRVSRGWYTLGRSGSRWVPMGGTGSSCGLQLPERSEIGSIRISPPQRCMVCR</sequence>
<dbReference type="RefSeq" id="WP_134529444.1">
    <property type="nucleotide sequence ID" value="NZ_SOHN01000010.1"/>
</dbReference>
<gene>
    <name evidence="1" type="ORF">E3T51_08265</name>
</gene>
<accession>A0A4R9BP08</accession>
<evidence type="ECO:0000313" key="2">
    <source>
        <dbReference type="Proteomes" id="UP000297626"/>
    </source>
</evidence>
<dbReference type="EMBL" id="SOHN01000010">
    <property type="protein sequence ID" value="TFD88228.1"/>
    <property type="molecule type" value="Genomic_DNA"/>
</dbReference>
<protein>
    <recommendedName>
        <fullName evidence="3">Type IV toxin-antitoxin system AbiEi family antitoxin domain-containing protein</fullName>
    </recommendedName>
</protein>
<reference evidence="1 2" key="1">
    <citation type="submission" date="2019-03" db="EMBL/GenBank/DDBJ databases">
        <title>Genomics of glacier-inhabiting Cryobacterium strains.</title>
        <authorList>
            <person name="Liu Q."/>
            <person name="Xin Y.-H."/>
        </authorList>
    </citation>
    <scope>NUCLEOTIDE SEQUENCE [LARGE SCALE GENOMIC DNA]</scope>
    <source>
        <strain evidence="1 2">Sr54</strain>
    </source>
</reference>